<organism evidence="2 3">
    <name type="scientific">Candidatus Berkelbacteria bacterium RIFOXYA2_FULL_43_10</name>
    <dbReference type="NCBI Taxonomy" id="1797472"/>
    <lineage>
        <taxon>Bacteria</taxon>
        <taxon>Candidatus Berkelbacteria</taxon>
    </lineage>
</organism>
<name>A0A1F5E8Y7_9BACT</name>
<feature type="domain" description="Antitoxin SocA-like Panacea" evidence="1">
    <location>
        <begin position="25"/>
        <end position="123"/>
    </location>
</feature>
<evidence type="ECO:0000313" key="2">
    <source>
        <dbReference type="EMBL" id="OGD63862.1"/>
    </source>
</evidence>
<dbReference type="Pfam" id="PF13274">
    <property type="entry name" value="SocA_Panacea"/>
    <property type="match status" value="1"/>
</dbReference>
<protein>
    <recommendedName>
        <fullName evidence="1">Antitoxin SocA-like Panacea domain-containing protein</fullName>
    </recommendedName>
</protein>
<evidence type="ECO:0000313" key="3">
    <source>
        <dbReference type="Proteomes" id="UP000178583"/>
    </source>
</evidence>
<comment type="caution">
    <text evidence="2">The sequence shown here is derived from an EMBL/GenBank/DDBJ whole genome shotgun (WGS) entry which is preliminary data.</text>
</comment>
<dbReference type="AlphaFoldDB" id="A0A1F5E8Y7"/>
<reference evidence="2 3" key="1">
    <citation type="journal article" date="2016" name="Nat. Commun.">
        <title>Thousands of microbial genomes shed light on interconnected biogeochemical processes in an aquifer system.</title>
        <authorList>
            <person name="Anantharaman K."/>
            <person name="Brown C.T."/>
            <person name="Hug L.A."/>
            <person name="Sharon I."/>
            <person name="Castelle C.J."/>
            <person name="Probst A.J."/>
            <person name="Thomas B.C."/>
            <person name="Singh A."/>
            <person name="Wilkins M.J."/>
            <person name="Karaoz U."/>
            <person name="Brodie E.L."/>
            <person name="Williams K.H."/>
            <person name="Hubbard S.S."/>
            <person name="Banfield J.F."/>
        </authorList>
    </citation>
    <scope>NUCLEOTIDE SEQUENCE [LARGE SCALE GENOMIC DNA]</scope>
</reference>
<dbReference type="InterPro" id="IPR025272">
    <property type="entry name" value="SocA_Panacea"/>
</dbReference>
<sequence length="180" mass="20237">MTPLEKSMVYLIKHQPKSQIGVLMLAKYLYLSDYVFAKTFGNKKTFTGAYTRLQKGPVPSGFYDALSSLTTKKIIKRVGHTILLSNNTVATPDISKEEKACLDKVINDFAGRSLKKVVDAAYSTEPMKNLIAEESSLGGEILLFQKLDFDKIQKHSLLENDKLDTSFIDSEEYKKSVKDE</sequence>
<gene>
    <name evidence="2" type="ORF">A2215_00775</name>
</gene>
<accession>A0A1F5E8Y7</accession>
<evidence type="ECO:0000259" key="1">
    <source>
        <dbReference type="Pfam" id="PF13274"/>
    </source>
</evidence>
<dbReference type="EMBL" id="MEZY01000029">
    <property type="protein sequence ID" value="OGD63862.1"/>
    <property type="molecule type" value="Genomic_DNA"/>
</dbReference>
<proteinExistence type="predicted"/>
<dbReference type="Proteomes" id="UP000178583">
    <property type="component" value="Unassembled WGS sequence"/>
</dbReference>